<protein>
    <submittedName>
        <fullName evidence="1">Uncharacterized protein</fullName>
    </submittedName>
</protein>
<evidence type="ECO:0000313" key="1">
    <source>
        <dbReference type="EMBL" id="JAD24232.1"/>
    </source>
</evidence>
<organism evidence="1">
    <name type="scientific">Arundo donax</name>
    <name type="common">Giant reed</name>
    <name type="synonym">Donax arundinaceus</name>
    <dbReference type="NCBI Taxonomy" id="35708"/>
    <lineage>
        <taxon>Eukaryota</taxon>
        <taxon>Viridiplantae</taxon>
        <taxon>Streptophyta</taxon>
        <taxon>Embryophyta</taxon>
        <taxon>Tracheophyta</taxon>
        <taxon>Spermatophyta</taxon>
        <taxon>Magnoliopsida</taxon>
        <taxon>Liliopsida</taxon>
        <taxon>Poales</taxon>
        <taxon>Poaceae</taxon>
        <taxon>PACMAD clade</taxon>
        <taxon>Arundinoideae</taxon>
        <taxon>Arundineae</taxon>
        <taxon>Arundo</taxon>
    </lineage>
</organism>
<reference evidence="1" key="1">
    <citation type="submission" date="2014-09" db="EMBL/GenBank/DDBJ databases">
        <authorList>
            <person name="Magalhaes I.L.F."/>
            <person name="Oliveira U."/>
            <person name="Santos F.R."/>
            <person name="Vidigal T.H.D.A."/>
            <person name="Brescovit A.D."/>
            <person name="Santos A.J."/>
        </authorList>
    </citation>
    <scope>NUCLEOTIDE SEQUENCE</scope>
    <source>
        <tissue evidence="1">Shoot tissue taken approximately 20 cm above the soil surface</tissue>
    </source>
</reference>
<dbReference type="EMBL" id="GBRH01273663">
    <property type="protein sequence ID" value="JAD24232.1"/>
    <property type="molecule type" value="Transcribed_RNA"/>
</dbReference>
<accession>A0A0A8YNH1</accession>
<sequence>MWFEIKSILLLLFC</sequence>
<reference evidence="1" key="2">
    <citation type="journal article" date="2015" name="Data Brief">
        <title>Shoot transcriptome of the giant reed, Arundo donax.</title>
        <authorList>
            <person name="Barrero R.A."/>
            <person name="Guerrero F.D."/>
            <person name="Moolhuijzen P."/>
            <person name="Goolsby J.A."/>
            <person name="Tidwell J."/>
            <person name="Bellgard S.E."/>
            <person name="Bellgard M.I."/>
        </authorList>
    </citation>
    <scope>NUCLEOTIDE SEQUENCE</scope>
    <source>
        <tissue evidence="1">Shoot tissue taken approximately 20 cm above the soil surface</tissue>
    </source>
</reference>
<name>A0A0A8YNH1_ARUDO</name>
<proteinExistence type="predicted"/>